<dbReference type="Proteomes" id="UP001370590">
    <property type="component" value="Unassembled WGS sequence"/>
</dbReference>
<reference evidence="3 4" key="1">
    <citation type="submission" date="2023-10" db="EMBL/GenBank/DDBJ databases">
        <title>Nicoliella lavandulae sp. nov. isolated from Lavandula angustifolia flowers.</title>
        <authorList>
            <person name="Alcantara C."/>
            <person name="Zuniga M."/>
            <person name="Landete J.M."/>
            <person name="Monedero V."/>
        </authorList>
    </citation>
    <scope>NUCLEOTIDE SEQUENCE [LARGE SCALE GENOMIC DNA]</scope>
    <source>
        <strain evidence="3 4">Es01</strain>
    </source>
</reference>
<evidence type="ECO:0000313" key="4">
    <source>
        <dbReference type="Proteomes" id="UP001370590"/>
    </source>
</evidence>
<dbReference type="SUPFAM" id="SSF55797">
    <property type="entry name" value="PR-1-like"/>
    <property type="match status" value="1"/>
</dbReference>
<evidence type="ECO:0000256" key="1">
    <source>
        <dbReference type="SAM" id="SignalP"/>
    </source>
</evidence>
<dbReference type="PANTHER" id="PTHR31157:SF1">
    <property type="entry name" value="SCP DOMAIN-CONTAINING PROTEIN"/>
    <property type="match status" value="1"/>
</dbReference>
<proteinExistence type="predicted"/>
<dbReference type="PANTHER" id="PTHR31157">
    <property type="entry name" value="SCP DOMAIN-CONTAINING PROTEIN"/>
    <property type="match status" value="1"/>
</dbReference>
<comment type="caution">
    <text evidence="3">The sequence shown here is derived from an EMBL/GenBank/DDBJ whole genome shotgun (WGS) entry which is preliminary data.</text>
</comment>
<evidence type="ECO:0000259" key="2">
    <source>
        <dbReference type="Pfam" id="PF00188"/>
    </source>
</evidence>
<accession>A0ABU8SLZ0</accession>
<dbReference type="Gene3D" id="3.40.33.10">
    <property type="entry name" value="CAP"/>
    <property type="match status" value="1"/>
</dbReference>
<protein>
    <submittedName>
        <fullName evidence="3">CAP domain-containing protein</fullName>
    </submittedName>
</protein>
<feature type="chain" id="PRO_5045137696" evidence="1">
    <location>
        <begin position="22"/>
        <end position="319"/>
    </location>
</feature>
<dbReference type="InterPro" id="IPR035940">
    <property type="entry name" value="CAP_sf"/>
</dbReference>
<keyword evidence="1" id="KW-0732">Signal</keyword>
<feature type="signal peptide" evidence="1">
    <location>
        <begin position="1"/>
        <end position="21"/>
    </location>
</feature>
<organism evidence="3 4">
    <name type="scientific">Nicoliella lavandulae</name>
    <dbReference type="NCBI Taxonomy" id="3082954"/>
    <lineage>
        <taxon>Bacteria</taxon>
        <taxon>Bacillati</taxon>
        <taxon>Bacillota</taxon>
        <taxon>Bacilli</taxon>
        <taxon>Lactobacillales</taxon>
        <taxon>Lactobacillaceae</taxon>
        <taxon>Nicoliella</taxon>
    </lineage>
</organism>
<dbReference type="EMBL" id="JAWMWH010000003">
    <property type="protein sequence ID" value="MEJ6400912.1"/>
    <property type="molecule type" value="Genomic_DNA"/>
</dbReference>
<sequence length="319" mass="35105">MNKKRIISLFTIMLLGSVSTAIIPSTITYAKKARVKKTGHKKVKHIHVDANHKYYVAKDSSTQIMDDRNFEVLKKDDDSNGGVGPSVDSGYNGLPVIITKRENVGGYLFYKIKDESGFNTDTGWTYSGNVADSPNAKAHSIDLEKVETAIDKEHSQTKINNFNQQELANARAKTLALVNQDRASVGLGPLTESNVLDQIAQQRAVQTVTDFSHFNANGQGYFELDAQQMGISSDAWAENLAQASGKNGDEAAQDANDEWWTQEKGSTPDQDGGHRKNIRSTDVTNIGIGITYDQNSDTWYLVEDFTGDINLNNSSNYGN</sequence>
<dbReference type="RefSeq" id="WP_339960764.1">
    <property type="nucleotide sequence ID" value="NZ_JAWMWH010000003.1"/>
</dbReference>
<keyword evidence="4" id="KW-1185">Reference proteome</keyword>
<dbReference type="CDD" id="cd05379">
    <property type="entry name" value="CAP_bacterial"/>
    <property type="match status" value="1"/>
</dbReference>
<feature type="domain" description="SCP" evidence="2">
    <location>
        <begin position="175"/>
        <end position="304"/>
    </location>
</feature>
<gene>
    <name evidence="3" type="ORF">R4146_07115</name>
</gene>
<evidence type="ECO:0000313" key="3">
    <source>
        <dbReference type="EMBL" id="MEJ6400912.1"/>
    </source>
</evidence>
<name>A0ABU8SLZ0_9LACO</name>
<dbReference type="Pfam" id="PF00188">
    <property type="entry name" value="CAP"/>
    <property type="match status" value="1"/>
</dbReference>
<dbReference type="InterPro" id="IPR014044">
    <property type="entry name" value="CAP_dom"/>
</dbReference>